<dbReference type="EMBL" id="JACHKA010000001">
    <property type="protein sequence ID" value="MBB5984166.1"/>
    <property type="molecule type" value="Genomic_DNA"/>
</dbReference>
<keyword evidence="1" id="KW-0732">Signal</keyword>
<protein>
    <recommendedName>
        <fullName evidence="4">Secreted protein</fullName>
    </recommendedName>
</protein>
<accession>A0ABR6NA65</accession>
<gene>
    <name evidence="2" type="ORF">HNP60_000140</name>
</gene>
<evidence type="ECO:0000313" key="2">
    <source>
        <dbReference type="EMBL" id="MBB5984166.1"/>
    </source>
</evidence>
<feature type="chain" id="PRO_5046854919" description="Secreted protein" evidence="1">
    <location>
        <begin position="26"/>
        <end position="94"/>
    </location>
</feature>
<evidence type="ECO:0008006" key="4">
    <source>
        <dbReference type="Google" id="ProtNLM"/>
    </source>
</evidence>
<feature type="signal peptide" evidence="1">
    <location>
        <begin position="1"/>
        <end position="25"/>
    </location>
</feature>
<name>A0ABR6NA65_9SPHN</name>
<keyword evidence="3" id="KW-1185">Reference proteome</keyword>
<evidence type="ECO:0000313" key="3">
    <source>
        <dbReference type="Proteomes" id="UP001138540"/>
    </source>
</evidence>
<sequence>MSKFKSPLVAAAALGLFAVSAPALAGTGEPVRHYQAKTVETGGEPLYCVKETVAGSMIPQRVCMTKRGWTEAGARVVEKDVEVLAVNATKYPRR</sequence>
<evidence type="ECO:0000256" key="1">
    <source>
        <dbReference type="SAM" id="SignalP"/>
    </source>
</evidence>
<reference evidence="2 3" key="1">
    <citation type="submission" date="2020-08" db="EMBL/GenBank/DDBJ databases">
        <title>Exploring microbial biodiversity for novel pathways involved in the catabolism of aromatic compounds derived from lignin.</title>
        <authorList>
            <person name="Elkins J."/>
        </authorList>
    </citation>
    <scope>NUCLEOTIDE SEQUENCE [LARGE SCALE GENOMIC DNA]</scope>
    <source>
        <strain evidence="2 3">B1D3A</strain>
    </source>
</reference>
<comment type="caution">
    <text evidence="2">The sequence shown here is derived from an EMBL/GenBank/DDBJ whole genome shotgun (WGS) entry which is preliminary data.</text>
</comment>
<dbReference type="Proteomes" id="UP001138540">
    <property type="component" value="Unassembled WGS sequence"/>
</dbReference>
<proteinExistence type="predicted"/>
<dbReference type="RefSeq" id="WP_014074503.1">
    <property type="nucleotide sequence ID" value="NZ_JACHKA010000001.1"/>
</dbReference>
<organism evidence="2 3">
    <name type="scientific">Sphingobium lignivorans</name>
    <dbReference type="NCBI Taxonomy" id="2735886"/>
    <lineage>
        <taxon>Bacteria</taxon>
        <taxon>Pseudomonadati</taxon>
        <taxon>Pseudomonadota</taxon>
        <taxon>Alphaproteobacteria</taxon>
        <taxon>Sphingomonadales</taxon>
        <taxon>Sphingomonadaceae</taxon>
        <taxon>Sphingobium</taxon>
    </lineage>
</organism>